<reference evidence="2" key="1">
    <citation type="journal article" date="2014" name="BMC Genomics">
        <title>Characterizing the developmental transcriptome of the oriental fruit fly, Bactrocera dorsalis (Diptera: Tephritidae) through comparative genomic analysis with Drosophila melanogaster utilizing modENCODE datasets.</title>
        <authorList>
            <person name="Geib S.M."/>
            <person name="Calla B."/>
            <person name="Hall B."/>
            <person name="Hou S."/>
            <person name="Manoukis N.C."/>
        </authorList>
    </citation>
    <scope>NUCLEOTIDE SEQUENCE</scope>
    <source>
        <strain evidence="2">Punador</strain>
    </source>
</reference>
<organism evidence="2">
    <name type="scientific">Bactrocera dorsalis</name>
    <name type="common">Oriental fruit fly</name>
    <name type="synonym">Dacus dorsalis</name>
    <dbReference type="NCBI Taxonomy" id="27457"/>
    <lineage>
        <taxon>Eukaryota</taxon>
        <taxon>Metazoa</taxon>
        <taxon>Ecdysozoa</taxon>
        <taxon>Arthropoda</taxon>
        <taxon>Hexapoda</taxon>
        <taxon>Insecta</taxon>
        <taxon>Pterygota</taxon>
        <taxon>Neoptera</taxon>
        <taxon>Endopterygota</taxon>
        <taxon>Diptera</taxon>
        <taxon>Brachycera</taxon>
        <taxon>Muscomorpha</taxon>
        <taxon>Tephritoidea</taxon>
        <taxon>Tephritidae</taxon>
        <taxon>Bactrocera</taxon>
        <taxon>Bactrocera</taxon>
    </lineage>
</organism>
<protein>
    <submittedName>
        <fullName evidence="2">Uncharacterized protein</fullName>
    </submittedName>
</protein>
<evidence type="ECO:0000256" key="1">
    <source>
        <dbReference type="SAM" id="MobiDB-lite"/>
    </source>
</evidence>
<sequence length="146" mass="16383">MAQFVTHIQPTLLEASQGHVPHHHGHQVGMQHTSHLPHSGHNMPSPPTSHNHHPHSHHQQHQEQQHHNHRHSPPSQLSSPPSGAPIHHYHMGKHGAKHEHFGHHSSSPLIIEKCLLQAFVGSETTLGLYICICLDSYKCSLERLCL</sequence>
<feature type="region of interest" description="Disordered" evidence="1">
    <location>
        <begin position="18"/>
        <end position="103"/>
    </location>
</feature>
<feature type="non-terminal residue" evidence="2">
    <location>
        <position position="146"/>
    </location>
</feature>
<feature type="compositionally biased region" description="Basic residues" evidence="1">
    <location>
        <begin position="50"/>
        <end position="59"/>
    </location>
</feature>
<feature type="compositionally biased region" description="Low complexity" evidence="1">
    <location>
        <begin position="73"/>
        <end position="85"/>
    </location>
</feature>
<accession>A0A034V762</accession>
<proteinExistence type="predicted"/>
<evidence type="ECO:0000313" key="2">
    <source>
        <dbReference type="EMBL" id="JAC38344.1"/>
    </source>
</evidence>
<dbReference type="EMBL" id="GAKP01020608">
    <property type="protein sequence ID" value="JAC38344.1"/>
    <property type="molecule type" value="Transcribed_RNA"/>
</dbReference>
<feature type="compositionally biased region" description="Basic residues" evidence="1">
    <location>
        <begin position="87"/>
        <end position="103"/>
    </location>
</feature>
<dbReference type="AlphaFoldDB" id="A0A034V762"/>
<name>A0A034V762_BACDO</name>